<reference evidence="2" key="1">
    <citation type="journal article" date="2018" name="Nat. Commun.">
        <title>Diversity and evolution of the emerging Pandoraviridae family.</title>
        <authorList>
            <person name="Legendre M."/>
            <person name="Fabre E."/>
            <person name="Poirot O."/>
            <person name="Jeudy S."/>
            <person name="Lartigue A."/>
            <person name="Alempic J.M."/>
            <person name="Beucher L."/>
            <person name="Philippe N."/>
            <person name="Bertaux L."/>
            <person name="Christo-Foroux E."/>
            <person name="Labadie K."/>
            <person name="Coute Y."/>
            <person name="Abergel C."/>
            <person name="Claverie J.M."/>
        </authorList>
    </citation>
    <scope>NUCLEOTIDE SEQUENCE [LARGE SCALE GENOMIC DNA]</scope>
    <source>
        <strain evidence="2">Macleodensis</strain>
    </source>
</reference>
<dbReference type="Proteomes" id="UP000249758">
    <property type="component" value="Segment"/>
</dbReference>
<keyword evidence="1" id="KW-0472">Membrane</keyword>
<gene>
    <name evidence="2" type="ORF">pmac_cds_862</name>
</gene>
<accession>A0A2U7UGN8</accession>
<keyword evidence="1" id="KW-0812">Transmembrane</keyword>
<dbReference type="KEGG" id="vg:36842005"/>
<evidence type="ECO:0000313" key="2">
    <source>
        <dbReference type="EMBL" id="AVK77550.1"/>
    </source>
</evidence>
<keyword evidence="1" id="KW-1133">Transmembrane helix</keyword>
<sequence length="202" mass="22267">MSSSYLCIASGACAYDKANDIKGTVVATFESQQIISADEYRAQAGRRWLHLKIQGRSTFSHAFFLVTGGLWASLCFCAHGPDAYTPWVDVEGRPLWASSADAPLVSVSTPLMGVNATAETQDTTRCTMQGCNNNAQFKCHFCKKIVCLHHHSRVGYFKSWINTCPLCAHKVTNHRIFFALCLFAVIGAIVAVSIYLAHREIQ</sequence>
<proteinExistence type="predicted"/>
<dbReference type="EMBL" id="MG011691">
    <property type="protein sequence ID" value="AVK77550.1"/>
    <property type="molecule type" value="Genomic_DNA"/>
</dbReference>
<feature type="transmembrane region" description="Helical" evidence="1">
    <location>
        <begin position="176"/>
        <end position="197"/>
    </location>
</feature>
<name>A0A2U7UGN8_9VIRU</name>
<protein>
    <submittedName>
        <fullName evidence="2">Uncharacterized protein</fullName>
    </submittedName>
</protein>
<organism evidence="2">
    <name type="scientific">Pandoravirus macleodensis</name>
    <dbReference type="NCBI Taxonomy" id="2107707"/>
    <lineage>
        <taxon>Viruses</taxon>
        <taxon>Pandoravirus</taxon>
    </lineage>
</organism>
<evidence type="ECO:0000256" key="1">
    <source>
        <dbReference type="SAM" id="Phobius"/>
    </source>
</evidence>
<dbReference type="RefSeq" id="YP_009481546.1">
    <property type="nucleotide sequence ID" value="NC_037665.1"/>
</dbReference>
<dbReference type="GeneID" id="36842005"/>